<dbReference type="Pfam" id="PF13912">
    <property type="entry name" value="zf-C2H2_6"/>
    <property type="match status" value="1"/>
</dbReference>
<evidence type="ECO:0000256" key="1">
    <source>
        <dbReference type="ARBA" id="ARBA00004123"/>
    </source>
</evidence>
<dbReference type="PANTHER" id="PTHR23235">
    <property type="entry name" value="KRUEPPEL-LIKE TRANSCRIPTION FACTOR"/>
    <property type="match status" value="1"/>
</dbReference>
<dbReference type="OrthoDB" id="3437960at2759"/>
<feature type="domain" description="C2H2-type" evidence="10">
    <location>
        <begin position="50"/>
        <end position="77"/>
    </location>
</feature>
<protein>
    <recommendedName>
        <fullName evidence="10">C2H2-type domain-containing protein</fullName>
    </recommendedName>
</protein>
<evidence type="ECO:0000256" key="9">
    <source>
        <dbReference type="PROSITE-ProRule" id="PRU00042"/>
    </source>
</evidence>
<proteinExistence type="predicted"/>
<dbReference type="PROSITE" id="PS00028">
    <property type="entry name" value="ZINC_FINGER_C2H2_1"/>
    <property type="match status" value="2"/>
</dbReference>
<reference evidence="11 12" key="1">
    <citation type="journal article" date="2016" name="Proc. Natl. Acad. Sci. U.S.A.">
        <title>Comparative genomics of biotechnologically important yeasts.</title>
        <authorList>
            <person name="Riley R."/>
            <person name="Haridas S."/>
            <person name="Wolfe K.H."/>
            <person name="Lopes M.R."/>
            <person name="Hittinger C.T."/>
            <person name="Goeker M."/>
            <person name="Salamov A.A."/>
            <person name="Wisecaver J.H."/>
            <person name="Long T.M."/>
            <person name="Calvey C.H."/>
            <person name="Aerts A.L."/>
            <person name="Barry K.W."/>
            <person name="Choi C."/>
            <person name="Clum A."/>
            <person name="Coughlan A.Y."/>
            <person name="Deshpande S."/>
            <person name="Douglass A.P."/>
            <person name="Hanson S.J."/>
            <person name="Klenk H.-P."/>
            <person name="LaButti K.M."/>
            <person name="Lapidus A."/>
            <person name="Lindquist E.A."/>
            <person name="Lipzen A.M."/>
            <person name="Meier-Kolthoff J.P."/>
            <person name="Ohm R.A."/>
            <person name="Otillar R.P."/>
            <person name="Pangilinan J.L."/>
            <person name="Peng Y."/>
            <person name="Rokas A."/>
            <person name="Rosa C.A."/>
            <person name="Scheuner C."/>
            <person name="Sibirny A.A."/>
            <person name="Slot J.C."/>
            <person name="Stielow J.B."/>
            <person name="Sun H."/>
            <person name="Kurtzman C.P."/>
            <person name="Blackwell M."/>
            <person name="Grigoriev I.V."/>
            <person name="Jeffries T.W."/>
        </authorList>
    </citation>
    <scope>NUCLEOTIDE SEQUENCE [LARGE SCALE GENOMIC DNA]</scope>
    <source>
        <strain evidence="11 12">DSM 6958</strain>
    </source>
</reference>
<keyword evidence="5" id="KW-0862">Zinc</keyword>
<dbReference type="PROSITE" id="PS50157">
    <property type="entry name" value="ZINC_FINGER_C2H2_2"/>
    <property type="match status" value="2"/>
</dbReference>
<dbReference type="EMBL" id="KV454410">
    <property type="protein sequence ID" value="ODQ65388.1"/>
    <property type="molecule type" value="Genomic_DNA"/>
</dbReference>
<evidence type="ECO:0000313" key="12">
    <source>
        <dbReference type="Proteomes" id="UP000095009"/>
    </source>
</evidence>
<name>A0A1E3PJ56_9ASCO</name>
<dbReference type="GO" id="GO:0008270">
    <property type="term" value="F:zinc ion binding"/>
    <property type="evidence" value="ECO:0007669"/>
    <property type="project" value="UniProtKB-KW"/>
</dbReference>
<dbReference type="Proteomes" id="UP000095009">
    <property type="component" value="Unassembled WGS sequence"/>
</dbReference>
<evidence type="ECO:0000313" key="11">
    <source>
        <dbReference type="EMBL" id="ODQ65388.1"/>
    </source>
</evidence>
<accession>A0A1E3PJ56</accession>
<dbReference type="PANTHER" id="PTHR23235:SF120">
    <property type="entry name" value="KRUPPEL-LIKE FACTOR 15"/>
    <property type="match status" value="1"/>
</dbReference>
<evidence type="ECO:0000256" key="2">
    <source>
        <dbReference type="ARBA" id="ARBA00022723"/>
    </source>
</evidence>
<gene>
    <name evidence="11" type="ORF">NADFUDRAFT_25384</name>
</gene>
<evidence type="ECO:0000256" key="4">
    <source>
        <dbReference type="ARBA" id="ARBA00022771"/>
    </source>
</evidence>
<sequence>TLMPGKLDSYMTGPTPEGKFICLFPDCGKEFGRKYNIRSHIQTHLSDRPYKCEVCESRFVRQHDLKRHMKIHVEAKPYECPCGKTFARQDALTRHRARVICVGGFETSGKKWSSPSKNKILFSESFEDNAPPSSGSINQSSYELFTYSEAERRGSQVNYQELPSTIHQS</sequence>
<evidence type="ECO:0000259" key="10">
    <source>
        <dbReference type="PROSITE" id="PS50157"/>
    </source>
</evidence>
<dbReference type="InterPro" id="IPR013087">
    <property type="entry name" value="Znf_C2H2_type"/>
</dbReference>
<evidence type="ECO:0000256" key="5">
    <source>
        <dbReference type="ARBA" id="ARBA00022833"/>
    </source>
</evidence>
<dbReference type="STRING" id="857566.A0A1E3PJ56"/>
<dbReference type="SUPFAM" id="SSF57667">
    <property type="entry name" value="beta-beta-alpha zinc fingers"/>
    <property type="match status" value="2"/>
</dbReference>
<dbReference type="GO" id="GO:0045944">
    <property type="term" value="P:positive regulation of transcription by RNA polymerase II"/>
    <property type="evidence" value="ECO:0007669"/>
    <property type="project" value="UniProtKB-ARBA"/>
</dbReference>
<dbReference type="GO" id="GO:0000981">
    <property type="term" value="F:DNA-binding transcription factor activity, RNA polymerase II-specific"/>
    <property type="evidence" value="ECO:0007669"/>
    <property type="project" value="TreeGrafter"/>
</dbReference>
<dbReference type="InterPro" id="IPR036236">
    <property type="entry name" value="Znf_C2H2_sf"/>
</dbReference>
<dbReference type="Pfam" id="PF00096">
    <property type="entry name" value="zf-C2H2"/>
    <property type="match status" value="2"/>
</dbReference>
<dbReference type="SMART" id="SM00355">
    <property type="entry name" value="ZnF_C2H2"/>
    <property type="match status" value="3"/>
</dbReference>
<dbReference type="FunFam" id="3.30.160.60:FF:001752">
    <property type="entry name" value="Transcriptional factor SWI5"/>
    <property type="match status" value="1"/>
</dbReference>
<evidence type="ECO:0000256" key="7">
    <source>
        <dbReference type="ARBA" id="ARBA00023163"/>
    </source>
</evidence>
<evidence type="ECO:0000256" key="8">
    <source>
        <dbReference type="ARBA" id="ARBA00023242"/>
    </source>
</evidence>
<keyword evidence="7" id="KW-0804">Transcription</keyword>
<keyword evidence="8" id="KW-0539">Nucleus</keyword>
<dbReference type="FunFam" id="3.30.160.60:FF:001182">
    <property type="entry name" value="Zinc finger, C2H2 type"/>
    <property type="match status" value="1"/>
</dbReference>
<dbReference type="GO" id="GO:0000978">
    <property type="term" value="F:RNA polymerase II cis-regulatory region sequence-specific DNA binding"/>
    <property type="evidence" value="ECO:0007669"/>
    <property type="project" value="TreeGrafter"/>
</dbReference>
<feature type="domain" description="C2H2-type" evidence="10">
    <location>
        <begin position="20"/>
        <end position="49"/>
    </location>
</feature>
<dbReference type="Gene3D" id="3.30.160.60">
    <property type="entry name" value="Classic Zinc Finger"/>
    <property type="match status" value="3"/>
</dbReference>
<evidence type="ECO:0000256" key="6">
    <source>
        <dbReference type="ARBA" id="ARBA00023015"/>
    </source>
</evidence>
<dbReference type="AlphaFoldDB" id="A0A1E3PJ56"/>
<organism evidence="11 12">
    <name type="scientific">Nadsonia fulvescens var. elongata DSM 6958</name>
    <dbReference type="NCBI Taxonomy" id="857566"/>
    <lineage>
        <taxon>Eukaryota</taxon>
        <taxon>Fungi</taxon>
        <taxon>Dikarya</taxon>
        <taxon>Ascomycota</taxon>
        <taxon>Saccharomycotina</taxon>
        <taxon>Dipodascomycetes</taxon>
        <taxon>Dipodascales</taxon>
        <taxon>Dipodascales incertae sedis</taxon>
        <taxon>Nadsonia</taxon>
    </lineage>
</organism>
<keyword evidence="3" id="KW-0677">Repeat</keyword>
<keyword evidence="2" id="KW-0479">Metal-binding</keyword>
<keyword evidence="12" id="KW-1185">Reference proteome</keyword>
<evidence type="ECO:0000256" key="3">
    <source>
        <dbReference type="ARBA" id="ARBA00022737"/>
    </source>
</evidence>
<dbReference type="GO" id="GO:0005634">
    <property type="term" value="C:nucleus"/>
    <property type="evidence" value="ECO:0007669"/>
    <property type="project" value="UniProtKB-SubCell"/>
</dbReference>
<comment type="subcellular location">
    <subcellularLocation>
        <location evidence="1">Nucleus</location>
    </subcellularLocation>
</comment>
<feature type="non-terminal residue" evidence="11">
    <location>
        <position position="1"/>
    </location>
</feature>
<keyword evidence="4 9" id="KW-0863">Zinc-finger</keyword>
<keyword evidence="6" id="KW-0805">Transcription regulation</keyword>